<feature type="disulfide bond" evidence="2">
    <location>
        <begin position="190"/>
        <end position="205"/>
    </location>
</feature>
<accession>A0A815XIC3</accession>
<organism evidence="4 5">
    <name type="scientific">Rotaria magnacalcarata</name>
    <dbReference type="NCBI Taxonomy" id="392030"/>
    <lineage>
        <taxon>Eukaryota</taxon>
        <taxon>Metazoa</taxon>
        <taxon>Spiralia</taxon>
        <taxon>Gnathifera</taxon>
        <taxon>Rotifera</taxon>
        <taxon>Eurotatoria</taxon>
        <taxon>Bdelloidea</taxon>
        <taxon>Philodinida</taxon>
        <taxon>Philodinidae</taxon>
        <taxon>Rotaria</taxon>
    </lineage>
</organism>
<comment type="caution">
    <text evidence="2">Lacks conserved residue(s) required for the propagation of feature annotation.</text>
</comment>
<feature type="disulfide bond" evidence="2">
    <location>
        <begin position="171"/>
        <end position="183"/>
    </location>
</feature>
<dbReference type="Proteomes" id="UP000663834">
    <property type="component" value="Unassembled WGS sequence"/>
</dbReference>
<evidence type="ECO:0000256" key="3">
    <source>
        <dbReference type="SAM" id="SignalP"/>
    </source>
</evidence>
<protein>
    <submittedName>
        <fullName evidence="4">Uncharacterized protein</fullName>
    </submittedName>
</protein>
<dbReference type="InterPro" id="IPR036055">
    <property type="entry name" value="LDL_receptor-like_sf"/>
</dbReference>
<sequence length="249" mass="29528">MRIYVAVTSLLIFTIAHAQIWLYNTENQQSREKFDCLYYYDGDVGEIIPYCQRSYTNQPLNRHETECQNNGEKLIFRTLIDQQIHPNQTLKWSWTIEIADLYATIFYNRSLLHTYQEQFVCNCTRAGTFGKYCEYQLTHYRSTFSQSVKDQFKQKKDSDSWNTQRYGEILCYETLPCPSSPLCLDWREICDGVQRCSNGIDEENCDKLEFNECEDDEFRCTNGMCIAEDFWLDGESFFTCITVSLIWNF</sequence>
<reference evidence="4" key="1">
    <citation type="submission" date="2021-02" db="EMBL/GenBank/DDBJ databases">
        <authorList>
            <person name="Nowell W R."/>
        </authorList>
    </citation>
    <scope>NUCLEOTIDE SEQUENCE</scope>
</reference>
<evidence type="ECO:0000313" key="4">
    <source>
        <dbReference type="EMBL" id="CAF1557935.1"/>
    </source>
</evidence>
<proteinExistence type="predicted"/>
<evidence type="ECO:0000256" key="2">
    <source>
        <dbReference type="PROSITE-ProRule" id="PRU00124"/>
    </source>
</evidence>
<comment type="caution">
    <text evidence="4">The sequence shown here is derived from an EMBL/GenBank/DDBJ whole genome shotgun (WGS) entry which is preliminary data.</text>
</comment>
<feature type="chain" id="PRO_5032853747" evidence="3">
    <location>
        <begin position="19"/>
        <end position="249"/>
    </location>
</feature>
<dbReference type="EMBL" id="CAJNOW010009249">
    <property type="protein sequence ID" value="CAF1557935.1"/>
    <property type="molecule type" value="Genomic_DNA"/>
</dbReference>
<name>A0A815XIC3_9BILA</name>
<dbReference type="AlphaFoldDB" id="A0A815XIC3"/>
<dbReference type="InterPro" id="IPR002172">
    <property type="entry name" value="LDrepeatLR_classA_rpt"/>
</dbReference>
<feature type="signal peptide" evidence="3">
    <location>
        <begin position="1"/>
        <end position="18"/>
    </location>
</feature>
<dbReference type="Gene3D" id="4.10.400.10">
    <property type="entry name" value="Low-density Lipoprotein Receptor"/>
    <property type="match status" value="1"/>
</dbReference>
<keyword evidence="1 2" id="KW-1015">Disulfide bond</keyword>
<gene>
    <name evidence="4" type="ORF">KQP761_LOCUS18140</name>
</gene>
<dbReference type="PROSITE" id="PS50068">
    <property type="entry name" value="LDLRA_2"/>
    <property type="match status" value="1"/>
</dbReference>
<evidence type="ECO:0000256" key="1">
    <source>
        <dbReference type="ARBA" id="ARBA00023157"/>
    </source>
</evidence>
<keyword evidence="3" id="KW-0732">Signal</keyword>
<dbReference type="SUPFAM" id="SSF57424">
    <property type="entry name" value="LDL receptor-like module"/>
    <property type="match status" value="1"/>
</dbReference>
<evidence type="ECO:0000313" key="5">
    <source>
        <dbReference type="Proteomes" id="UP000663834"/>
    </source>
</evidence>
<dbReference type="OrthoDB" id="9990982at2759"/>